<name>A0A915D9N7_9BILA</name>
<reference evidence="2" key="1">
    <citation type="submission" date="2022-11" db="UniProtKB">
        <authorList>
            <consortium name="WormBaseParasite"/>
        </authorList>
    </citation>
    <scope>IDENTIFICATION</scope>
</reference>
<dbReference type="AlphaFoldDB" id="A0A915D9N7"/>
<evidence type="ECO:0000313" key="2">
    <source>
        <dbReference type="WBParaSite" id="jg17310"/>
    </source>
</evidence>
<keyword evidence="1" id="KW-1185">Reference proteome</keyword>
<accession>A0A915D9N7</accession>
<evidence type="ECO:0000313" key="1">
    <source>
        <dbReference type="Proteomes" id="UP000887574"/>
    </source>
</evidence>
<sequence>MGQSGVTIKKIQLSCLKTKIVFNLLQERSKSKLSFEGPNNGQYLDGRVLSIKARSEKDALIAKQMVEEICGSENVKNLEDSPIDQKVFAIHEASPENRYSDELSVTHIHQNAHACTTLEGETFCPVLICGPIDRVEEAKNALQRLLTCFVPKPQKEAFEIRIPVNQNDAVSEEYFLTSNEISEGIPTIQPSEVPNPVRKNIPTPVKTSPVNQRAMVPVAAAKIQRNPSPVQEVPVSAKNTPSPVSEVPVTVFNTPSPIRKKSVTVLSTLSSVQNVSTAITISSIPVKDVVDPAAKGIQENLSVIQRSVSSIHSPPASLIIATPVTESAGLTTCTKSPLKRQVCFEGQHEEFEIEVFNEQQGYFKKRCLLVEKQMEQIELNNYEKKTQLGIPASLSIQFNGQTIQLQNQFEIDDDGLE</sequence>
<dbReference type="Proteomes" id="UP000887574">
    <property type="component" value="Unplaced"/>
</dbReference>
<proteinExistence type="predicted"/>
<organism evidence="1 2">
    <name type="scientific">Ditylenchus dipsaci</name>
    <dbReference type="NCBI Taxonomy" id="166011"/>
    <lineage>
        <taxon>Eukaryota</taxon>
        <taxon>Metazoa</taxon>
        <taxon>Ecdysozoa</taxon>
        <taxon>Nematoda</taxon>
        <taxon>Chromadorea</taxon>
        <taxon>Rhabditida</taxon>
        <taxon>Tylenchina</taxon>
        <taxon>Tylenchomorpha</taxon>
        <taxon>Sphaerularioidea</taxon>
        <taxon>Anguinidae</taxon>
        <taxon>Anguininae</taxon>
        <taxon>Ditylenchus</taxon>
    </lineage>
</organism>
<protein>
    <submittedName>
        <fullName evidence="2">Uncharacterized protein</fullName>
    </submittedName>
</protein>
<dbReference type="WBParaSite" id="jg17310">
    <property type="protein sequence ID" value="jg17310"/>
    <property type="gene ID" value="jg17310"/>
</dbReference>